<name>A0A3M7T0Z8_BRAPC</name>
<dbReference type="EMBL" id="REGN01000496">
    <property type="protein sequence ID" value="RNA41490.1"/>
    <property type="molecule type" value="Genomic_DNA"/>
</dbReference>
<dbReference type="AlphaFoldDB" id="A0A3M7T0Z8"/>
<gene>
    <name evidence="1" type="ORF">BpHYR1_023459</name>
</gene>
<sequence>MLCIVNFHTKITIQKCNNFCYTYCESLLNVCKFMQNFTPLKRIETKCAINFVDFHNRSFILAVQKLDRLADRPNDRPPKSWPATVDTVTVSENFGRLSVACTDPNTI</sequence>
<proteinExistence type="predicted"/>
<evidence type="ECO:0000313" key="2">
    <source>
        <dbReference type="Proteomes" id="UP000276133"/>
    </source>
</evidence>
<reference evidence="1 2" key="1">
    <citation type="journal article" date="2018" name="Sci. Rep.">
        <title>Genomic signatures of local adaptation to the degree of environmental predictability in rotifers.</title>
        <authorList>
            <person name="Franch-Gras L."/>
            <person name="Hahn C."/>
            <person name="Garcia-Roger E.M."/>
            <person name="Carmona M.J."/>
            <person name="Serra M."/>
            <person name="Gomez A."/>
        </authorList>
    </citation>
    <scope>NUCLEOTIDE SEQUENCE [LARGE SCALE GENOMIC DNA]</scope>
    <source>
        <strain evidence="1">HYR1</strain>
    </source>
</reference>
<evidence type="ECO:0000313" key="1">
    <source>
        <dbReference type="EMBL" id="RNA41490.1"/>
    </source>
</evidence>
<comment type="caution">
    <text evidence="1">The sequence shown here is derived from an EMBL/GenBank/DDBJ whole genome shotgun (WGS) entry which is preliminary data.</text>
</comment>
<organism evidence="1 2">
    <name type="scientific">Brachionus plicatilis</name>
    <name type="common">Marine rotifer</name>
    <name type="synonym">Brachionus muelleri</name>
    <dbReference type="NCBI Taxonomy" id="10195"/>
    <lineage>
        <taxon>Eukaryota</taxon>
        <taxon>Metazoa</taxon>
        <taxon>Spiralia</taxon>
        <taxon>Gnathifera</taxon>
        <taxon>Rotifera</taxon>
        <taxon>Eurotatoria</taxon>
        <taxon>Monogononta</taxon>
        <taxon>Pseudotrocha</taxon>
        <taxon>Ploima</taxon>
        <taxon>Brachionidae</taxon>
        <taxon>Brachionus</taxon>
    </lineage>
</organism>
<dbReference type="Proteomes" id="UP000276133">
    <property type="component" value="Unassembled WGS sequence"/>
</dbReference>
<protein>
    <submittedName>
        <fullName evidence="1">Uncharacterized protein</fullName>
    </submittedName>
</protein>
<keyword evidence="2" id="KW-1185">Reference proteome</keyword>
<accession>A0A3M7T0Z8</accession>